<dbReference type="PANTHER" id="PTHR21485">
    <property type="entry name" value="HAD SUPERFAMILY MEMBERS CMAS AND KDSC"/>
    <property type="match status" value="1"/>
</dbReference>
<accession>A0A1M7LD74</accession>
<dbReference type="EMBL" id="FRBT01000009">
    <property type="protein sequence ID" value="SHM75882.1"/>
    <property type="molecule type" value="Genomic_DNA"/>
</dbReference>
<dbReference type="GO" id="GO:0008781">
    <property type="term" value="F:N-acylneuraminate cytidylyltransferase activity"/>
    <property type="evidence" value="ECO:0007669"/>
    <property type="project" value="TreeGrafter"/>
</dbReference>
<protein>
    <submittedName>
        <fullName evidence="1">CMP-N-acetylneuraminic acid synthetase</fullName>
    </submittedName>
</protein>
<dbReference type="Pfam" id="PF02348">
    <property type="entry name" value="CTP_transf_3"/>
    <property type="match status" value="1"/>
</dbReference>
<dbReference type="STRING" id="946677.SAMN05444484_10960"/>
<dbReference type="SUPFAM" id="SSF53448">
    <property type="entry name" value="Nucleotide-diphospho-sugar transferases"/>
    <property type="match status" value="1"/>
</dbReference>
<dbReference type="InterPro" id="IPR029044">
    <property type="entry name" value="Nucleotide-diphossugar_trans"/>
</dbReference>
<dbReference type="Gene3D" id="3.90.550.10">
    <property type="entry name" value="Spore Coat Polysaccharide Biosynthesis Protein SpsA, Chain A"/>
    <property type="match status" value="1"/>
</dbReference>
<evidence type="ECO:0000313" key="2">
    <source>
        <dbReference type="Proteomes" id="UP000184028"/>
    </source>
</evidence>
<sequence>MSNFYLTALLPIQKEHHYYLPNRNFLPFNGKPMYQHMIEKLLAIPEFESIVINTDSDEVKEYCKWNGRLRIIDRPKSLTGEDVKSDQITAHTLEKISGEHFIELQSFNPLVTQFTILDFIKIYKEYVVPGEYFDCAYSVQRHELRNFDLDKRELNDTYPFVLFENKILHGFTRSVFHKYRNRKVGKMPMHTEVREVENTLLDSETNYELAKLVYANRDKFPAIFHSGV</sequence>
<organism evidence="1 2">
    <name type="scientific">Flavobacterium chilense</name>
    <dbReference type="NCBI Taxonomy" id="946677"/>
    <lineage>
        <taxon>Bacteria</taxon>
        <taxon>Pseudomonadati</taxon>
        <taxon>Bacteroidota</taxon>
        <taxon>Flavobacteriia</taxon>
        <taxon>Flavobacteriales</taxon>
        <taxon>Flavobacteriaceae</taxon>
        <taxon>Flavobacterium</taxon>
    </lineage>
</organism>
<dbReference type="OrthoDB" id="9805604at2"/>
<dbReference type="InterPro" id="IPR003329">
    <property type="entry name" value="Cytidylyl_trans"/>
</dbReference>
<dbReference type="RefSeq" id="WP_073075458.1">
    <property type="nucleotide sequence ID" value="NZ_FRBT01000009.1"/>
</dbReference>
<name>A0A1M7LD74_9FLAO</name>
<proteinExistence type="predicted"/>
<reference evidence="2" key="1">
    <citation type="submission" date="2016-11" db="EMBL/GenBank/DDBJ databases">
        <authorList>
            <person name="Varghese N."/>
            <person name="Submissions S."/>
        </authorList>
    </citation>
    <scope>NUCLEOTIDE SEQUENCE [LARGE SCALE GENOMIC DNA]</scope>
    <source>
        <strain evidence="2">DSM 24724</strain>
    </source>
</reference>
<dbReference type="PANTHER" id="PTHR21485:SF6">
    <property type="entry name" value="N-ACYLNEURAMINATE CYTIDYLYLTRANSFERASE-RELATED"/>
    <property type="match status" value="1"/>
</dbReference>
<evidence type="ECO:0000313" key="1">
    <source>
        <dbReference type="EMBL" id="SHM75882.1"/>
    </source>
</evidence>
<keyword evidence="2" id="KW-1185">Reference proteome</keyword>
<gene>
    <name evidence="1" type="ORF">SAMN05444484_10960</name>
</gene>
<dbReference type="Proteomes" id="UP000184028">
    <property type="component" value="Unassembled WGS sequence"/>
</dbReference>
<dbReference type="AlphaFoldDB" id="A0A1M7LD74"/>
<dbReference type="InterPro" id="IPR050793">
    <property type="entry name" value="CMP-NeuNAc_synthase"/>
</dbReference>